<organism evidence="1 2">
    <name type="scientific">Meloidogyne enterolobii</name>
    <name type="common">Root-knot nematode worm</name>
    <name type="synonym">Meloidogyne mayaguensis</name>
    <dbReference type="NCBI Taxonomy" id="390850"/>
    <lineage>
        <taxon>Eukaryota</taxon>
        <taxon>Metazoa</taxon>
        <taxon>Ecdysozoa</taxon>
        <taxon>Nematoda</taxon>
        <taxon>Chromadorea</taxon>
        <taxon>Rhabditida</taxon>
        <taxon>Tylenchina</taxon>
        <taxon>Tylenchomorpha</taxon>
        <taxon>Tylenchoidea</taxon>
        <taxon>Meloidogynidae</taxon>
        <taxon>Meloidogyninae</taxon>
        <taxon>Meloidogyne</taxon>
    </lineage>
</organism>
<dbReference type="EMBL" id="CAVMJV010000005">
    <property type="protein sequence ID" value="CAK5029735.1"/>
    <property type="molecule type" value="Genomic_DNA"/>
</dbReference>
<evidence type="ECO:0000313" key="1">
    <source>
        <dbReference type="EMBL" id="CAK5029735.1"/>
    </source>
</evidence>
<name>A0ACB0Y3K2_MELEN</name>
<dbReference type="Proteomes" id="UP001497535">
    <property type="component" value="Unassembled WGS sequence"/>
</dbReference>
<reference evidence="1" key="1">
    <citation type="submission" date="2023-11" db="EMBL/GenBank/DDBJ databases">
        <authorList>
            <person name="Poullet M."/>
        </authorList>
    </citation>
    <scope>NUCLEOTIDE SEQUENCE</scope>
    <source>
        <strain evidence="1">E1834</strain>
    </source>
</reference>
<sequence>MEPPAVTSCGVGSHSSSNSGGNIQQHGQTPKRNSLPISFLQIEPQISFNTPARHFEELPENFLETISPQQHADGLHGVSVNHHDGRGEGTSTGMPQLASLTTVSMAGSASNVCVQGSSGYANLISMPNSSHYISSLKMESMDHLEGSHHQMHGTSQIEKSTFGNGTAAGLLSPLQLESNRNNDNSALGLLANSVVHHHHHHRTNGGGGRTSDLLSGIRRNNVSYIKEEEINPSEMGAGGYQNHDYETGYSLGQPTAQELERMANAETPPALSNVEITSSLLASLSRESSSPQPTHFIVHQMAHHSRPPASVGPQQISQSAHSQQSLQQRLQIQQHLIHPGNAPTPAAISSPMPAPRRSKSKMSQNQQQLLLQQQQQQEEAVVHNQLAAAAQEASSNPINIDVYAALGSELTSGIVSPTSYHQSSGMVDPLNAEIDDEIYIDTNDLCKRVAYELKQHSIPQAIFAERILCRSQGTLSDLLRNPKPWNRLKSGRETFKRMYNWLQQPLHIRLSILDMYKGPMPSGIIPPPTPAQNSRHHHRRRSAGEDGQPLKRPRLVFTDIQKRTLQAIFKETQRPSREMQQTIAEHLRLDMSTVSNFFMNARRRSRNGNGLGCDEPAPYQQIRTITPPPDTPPTNDEQNQFDEDLDESTQQLLDQHSQIQQHIIHPKSSPLSAAPSSAENLSLIEQTVDEVVCRSIAYARKSP</sequence>
<evidence type="ECO:0000313" key="2">
    <source>
        <dbReference type="Proteomes" id="UP001497535"/>
    </source>
</evidence>
<comment type="caution">
    <text evidence="1">The sequence shown here is derived from an EMBL/GenBank/DDBJ whole genome shotgun (WGS) entry which is preliminary data.</text>
</comment>
<protein>
    <submittedName>
        <fullName evidence="1">Uncharacterized protein</fullName>
    </submittedName>
</protein>
<gene>
    <name evidence="1" type="ORF">MENTE1834_LOCUS7002</name>
</gene>
<accession>A0ACB0Y3K2</accession>
<keyword evidence="2" id="KW-1185">Reference proteome</keyword>
<proteinExistence type="predicted"/>